<evidence type="ECO:0000313" key="2">
    <source>
        <dbReference type="Proteomes" id="UP000276133"/>
    </source>
</evidence>
<gene>
    <name evidence="1" type="ORF">BpHYR1_005907</name>
</gene>
<dbReference type="Proteomes" id="UP000276133">
    <property type="component" value="Unassembled WGS sequence"/>
</dbReference>
<evidence type="ECO:0000313" key="1">
    <source>
        <dbReference type="EMBL" id="RNA02129.1"/>
    </source>
</evidence>
<sequence length="66" mass="7686">MDLKFEISNDRLILKFDLNINLSARIGLYSLSPQREFTLRIKPPHLLPGTSKNSFCSEYLFLNLKD</sequence>
<dbReference type="EMBL" id="REGN01009037">
    <property type="protein sequence ID" value="RNA02129.1"/>
    <property type="molecule type" value="Genomic_DNA"/>
</dbReference>
<dbReference type="AlphaFoldDB" id="A0A3M7PT63"/>
<accession>A0A3M7PT63</accession>
<comment type="caution">
    <text evidence="1">The sequence shown here is derived from an EMBL/GenBank/DDBJ whole genome shotgun (WGS) entry which is preliminary data.</text>
</comment>
<keyword evidence="2" id="KW-1185">Reference proteome</keyword>
<proteinExistence type="predicted"/>
<protein>
    <submittedName>
        <fullName evidence="1">Uncharacterized protein</fullName>
    </submittedName>
</protein>
<name>A0A3M7PT63_BRAPC</name>
<reference evidence="1 2" key="1">
    <citation type="journal article" date="2018" name="Sci. Rep.">
        <title>Genomic signatures of local adaptation to the degree of environmental predictability in rotifers.</title>
        <authorList>
            <person name="Franch-Gras L."/>
            <person name="Hahn C."/>
            <person name="Garcia-Roger E.M."/>
            <person name="Carmona M.J."/>
            <person name="Serra M."/>
            <person name="Gomez A."/>
        </authorList>
    </citation>
    <scope>NUCLEOTIDE SEQUENCE [LARGE SCALE GENOMIC DNA]</scope>
    <source>
        <strain evidence="1">HYR1</strain>
    </source>
</reference>
<organism evidence="1 2">
    <name type="scientific">Brachionus plicatilis</name>
    <name type="common">Marine rotifer</name>
    <name type="synonym">Brachionus muelleri</name>
    <dbReference type="NCBI Taxonomy" id="10195"/>
    <lineage>
        <taxon>Eukaryota</taxon>
        <taxon>Metazoa</taxon>
        <taxon>Spiralia</taxon>
        <taxon>Gnathifera</taxon>
        <taxon>Rotifera</taxon>
        <taxon>Eurotatoria</taxon>
        <taxon>Monogononta</taxon>
        <taxon>Pseudotrocha</taxon>
        <taxon>Ploima</taxon>
        <taxon>Brachionidae</taxon>
        <taxon>Brachionus</taxon>
    </lineage>
</organism>